<dbReference type="EMBL" id="UIDG01000634">
    <property type="protein sequence ID" value="SUS08655.1"/>
    <property type="molecule type" value="Genomic_DNA"/>
</dbReference>
<protein>
    <submittedName>
        <fullName evidence="1">Uncharacterized protein</fullName>
    </submittedName>
</protein>
<organism evidence="1">
    <name type="scientific">metagenome</name>
    <dbReference type="NCBI Taxonomy" id="256318"/>
    <lineage>
        <taxon>unclassified sequences</taxon>
        <taxon>metagenomes</taxon>
    </lineage>
</organism>
<reference evidence="1" key="1">
    <citation type="submission" date="2018-07" db="EMBL/GenBank/DDBJ databases">
        <authorList>
            <person name="Quirk P.G."/>
            <person name="Krulwich T.A."/>
        </authorList>
    </citation>
    <scope>NUCLEOTIDE SEQUENCE</scope>
</reference>
<name>A0A380TJM6_9ZZZZ</name>
<proteinExistence type="predicted"/>
<dbReference type="AlphaFoldDB" id="A0A380TJM6"/>
<accession>A0A380TJM6</accession>
<gene>
    <name evidence="1" type="ORF">DF3PB_80023</name>
</gene>
<evidence type="ECO:0000313" key="1">
    <source>
        <dbReference type="EMBL" id="SUS08655.1"/>
    </source>
</evidence>
<sequence length="41" mass="4537">MPTRLMVADKPEAETGLAVLFVLCGGLLNRNARDQAIRHRC</sequence>